<proteinExistence type="predicted"/>
<gene>
    <name evidence="1" type="ORF">K493DRAFT_307846</name>
</gene>
<comment type="caution">
    <text evidence="1">The sequence shown here is derived from an EMBL/GenBank/DDBJ whole genome shotgun (WGS) entry which is preliminary data.</text>
</comment>
<dbReference type="Proteomes" id="UP000193498">
    <property type="component" value="Unassembled WGS sequence"/>
</dbReference>
<reference evidence="1 2" key="1">
    <citation type="submission" date="2016-07" db="EMBL/GenBank/DDBJ databases">
        <title>Pervasive Adenine N6-methylation of Active Genes in Fungi.</title>
        <authorList>
            <consortium name="DOE Joint Genome Institute"/>
            <person name="Mondo S.J."/>
            <person name="Dannebaum R.O."/>
            <person name="Kuo R.C."/>
            <person name="Labutti K."/>
            <person name="Haridas S."/>
            <person name="Kuo A."/>
            <person name="Salamov A."/>
            <person name="Ahrendt S.R."/>
            <person name="Lipzen A."/>
            <person name="Sullivan W."/>
            <person name="Andreopoulos W.B."/>
            <person name="Clum A."/>
            <person name="Lindquist E."/>
            <person name="Daum C."/>
            <person name="Ramamoorthy G.K."/>
            <person name="Gryganskyi A."/>
            <person name="Culley D."/>
            <person name="Magnuson J.K."/>
            <person name="James T.Y."/>
            <person name="O'Malley M.A."/>
            <person name="Stajich J.E."/>
            <person name="Spatafora J.W."/>
            <person name="Visel A."/>
            <person name="Grigoriev I.V."/>
        </authorList>
    </citation>
    <scope>NUCLEOTIDE SEQUENCE [LARGE SCALE GENOMIC DNA]</scope>
    <source>
        <strain evidence="1 2">CBS 931.73</strain>
    </source>
</reference>
<dbReference type="InParanoid" id="A0A1Y1X9C8"/>
<protein>
    <submittedName>
        <fullName evidence="1">Uncharacterized protein</fullName>
    </submittedName>
</protein>
<keyword evidence="2" id="KW-1185">Reference proteome</keyword>
<dbReference type="AlphaFoldDB" id="A0A1Y1X9C8"/>
<sequence length="154" mass="16930">MIDSTSNEPSTHSVVLLLSLGVYEPSFSCDIVGGLWVLSPGGSLVIPWPINARSSLSHYSRDRGRHPKEMGFSHRLSREHKECFENLVGPNLEPTTLTGPLPESGFLTLILGTGHTGWVSGFQGQPSLQVDQLALNNVVKVIVPAHKKRRKRLR</sequence>
<name>A0A1Y1X9C8_9FUNG</name>
<accession>A0A1Y1X9C8</accession>
<evidence type="ECO:0000313" key="1">
    <source>
        <dbReference type="EMBL" id="ORX82360.1"/>
    </source>
</evidence>
<evidence type="ECO:0000313" key="2">
    <source>
        <dbReference type="Proteomes" id="UP000193498"/>
    </source>
</evidence>
<organism evidence="1 2">
    <name type="scientific">Basidiobolus meristosporus CBS 931.73</name>
    <dbReference type="NCBI Taxonomy" id="1314790"/>
    <lineage>
        <taxon>Eukaryota</taxon>
        <taxon>Fungi</taxon>
        <taxon>Fungi incertae sedis</taxon>
        <taxon>Zoopagomycota</taxon>
        <taxon>Entomophthoromycotina</taxon>
        <taxon>Basidiobolomycetes</taxon>
        <taxon>Basidiobolales</taxon>
        <taxon>Basidiobolaceae</taxon>
        <taxon>Basidiobolus</taxon>
    </lineage>
</organism>
<dbReference type="EMBL" id="MCFE01000674">
    <property type="protein sequence ID" value="ORX82360.1"/>
    <property type="molecule type" value="Genomic_DNA"/>
</dbReference>